<reference evidence="2" key="1">
    <citation type="journal article" date="2019" name="Int. J. Syst. Evol. Microbiol.">
        <title>The Global Catalogue of Microorganisms (GCM) 10K type strain sequencing project: providing services to taxonomists for standard genome sequencing and annotation.</title>
        <authorList>
            <consortium name="The Broad Institute Genomics Platform"/>
            <consortium name="The Broad Institute Genome Sequencing Center for Infectious Disease"/>
            <person name="Wu L."/>
            <person name="Ma J."/>
        </authorList>
    </citation>
    <scope>NUCLEOTIDE SEQUENCE [LARGE SCALE GENOMIC DNA]</scope>
    <source>
        <strain evidence="2">JCM 31920</strain>
    </source>
</reference>
<evidence type="ECO:0000313" key="1">
    <source>
        <dbReference type="EMBL" id="GAA4444614.1"/>
    </source>
</evidence>
<gene>
    <name evidence="1" type="ORF">GCM10023091_35100</name>
</gene>
<sequence length="522" mass="58233">MLFRTLTHITEDFNQSINSLRTTPFSRLSKGFGATFSLLSIAVLPAVAQEKDNAPIRYELEAGGMISTGKTLPFWMRTNQYGEVPLESGIVTFRGQLRKDYEKQNGKKNRFSYGYGVRGVANVGRTNELILPELYGKVRFGAVELYAGRRKEIVGLVDSTLSSGSYIWSGNALPIPKVQISIPNYTPILKSGLIAVKGNFAHGWFGDDIHTQNYWLHQKSLYVRLGKPEWHFKMHAGINHQAQWGGKPTKPYTDRVTGRLISKYATNKSAYFNTVFGTPIPPDEDPDAFGEGSLNEGSNRVGNHLGTLDVALEYDSPKSNILLYRQSIYEDGSLYYLNNIKDGLNGIAITRKGADQGILKIVLEYLYTANQGGNFDTSLPSTVIPELRGRDNYFSNGIYKDGWTYKTRTIGTPYIMPLGNITGIDTKLPASQQYPTRIVNNRVKALMVAMQSRAGIFDLTTRLSFSKNLGTYYIPISANQTSIQQTVSFPVRAFILQTGLYYDHGGLLEKNLGLSLALKREF</sequence>
<proteinExistence type="predicted"/>
<name>A0ABP8M774_9BACT</name>
<keyword evidence="2" id="KW-1185">Reference proteome</keyword>
<dbReference type="Gene3D" id="2.40.160.130">
    <property type="entry name" value="Capsule assembly protein Wzi"/>
    <property type="match status" value="1"/>
</dbReference>
<comment type="caution">
    <text evidence="1">The sequence shown here is derived from an EMBL/GenBank/DDBJ whole genome shotgun (WGS) entry which is preliminary data.</text>
</comment>
<dbReference type="Pfam" id="PF14052">
    <property type="entry name" value="Caps_assemb_Wzi"/>
    <property type="match status" value="1"/>
</dbReference>
<dbReference type="InterPro" id="IPR026950">
    <property type="entry name" value="Caps_assemb_Wzi"/>
</dbReference>
<dbReference type="Proteomes" id="UP001501508">
    <property type="component" value="Unassembled WGS sequence"/>
</dbReference>
<accession>A0ABP8M774</accession>
<dbReference type="EMBL" id="BAABEY010000032">
    <property type="protein sequence ID" value="GAA4444614.1"/>
    <property type="molecule type" value="Genomic_DNA"/>
</dbReference>
<protein>
    <submittedName>
        <fullName evidence="1">Capsule assembly Wzi family protein</fullName>
    </submittedName>
</protein>
<dbReference type="InterPro" id="IPR038636">
    <property type="entry name" value="Wzi_sf"/>
</dbReference>
<evidence type="ECO:0000313" key="2">
    <source>
        <dbReference type="Proteomes" id="UP001501508"/>
    </source>
</evidence>
<organism evidence="1 2">
    <name type="scientific">Ravibacter arvi</name>
    <dbReference type="NCBI Taxonomy" id="2051041"/>
    <lineage>
        <taxon>Bacteria</taxon>
        <taxon>Pseudomonadati</taxon>
        <taxon>Bacteroidota</taxon>
        <taxon>Cytophagia</taxon>
        <taxon>Cytophagales</taxon>
        <taxon>Spirosomataceae</taxon>
        <taxon>Ravibacter</taxon>
    </lineage>
</organism>